<comment type="caution">
    <text evidence="3">The sequence shown here is derived from an EMBL/GenBank/DDBJ whole genome shotgun (WGS) entry which is preliminary data.</text>
</comment>
<dbReference type="InterPro" id="IPR024180">
    <property type="entry name" value="Tetrapyrrole_Mease/MazG_pred"/>
</dbReference>
<dbReference type="Pfam" id="PF00590">
    <property type="entry name" value="TP_methylase"/>
    <property type="match status" value="1"/>
</dbReference>
<dbReference type="Proteomes" id="UP000779508">
    <property type="component" value="Unassembled WGS sequence"/>
</dbReference>
<dbReference type="CDD" id="cd11723">
    <property type="entry name" value="YabN_N_like"/>
    <property type="match status" value="1"/>
</dbReference>
<gene>
    <name evidence="3" type="ORF">KQI88_08720</name>
</gene>
<feature type="domain" description="Tetrapyrrole methylase" evidence="1">
    <location>
        <begin position="3"/>
        <end position="206"/>
    </location>
</feature>
<evidence type="ECO:0000259" key="2">
    <source>
        <dbReference type="Pfam" id="PF03819"/>
    </source>
</evidence>
<dbReference type="InterPro" id="IPR000878">
    <property type="entry name" value="4pyrrol_Mease"/>
</dbReference>
<proteinExistence type="predicted"/>
<evidence type="ECO:0000313" key="3">
    <source>
        <dbReference type="EMBL" id="MBU5676498.1"/>
    </source>
</evidence>
<dbReference type="Pfam" id="PF03819">
    <property type="entry name" value="MazG"/>
    <property type="match status" value="1"/>
</dbReference>
<name>A0ABS6G4G6_9FIRM</name>
<dbReference type="InterPro" id="IPR004518">
    <property type="entry name" value="MazG-like_dom"/>
</dbReference>
<evidence type="ECO:0000313" key="4">
    <source>
        <dbReference type="Proteomes" id="UP000779508"/>
    </source>
</evidence>
<dbReference type="PIRSF" id="PIRSF002845">
    <property type="entry name" value="Ttrprl_mtas_MazG"/>
    <property type="match status" value="1"/>
</dbReference>
<organism evidence="3 4">
    <name type="scientific">Alkaliphilus flagellatus</name>
    <dbReference type="NCBI Taxonomy" id="2841507"/>
    <lineage>
        <taxon>Bacteria</taxon>
        <taxon>Bacillati</taxon>
        <taxon>Bacillota</taxon>
        <taxon>Clostridia</taxon>
        <taxon>Peptostreptococcales</taxon>
        <taxon>Natronincolaceae</taxon>
        <taxon>Alkaliphilus</taxon>
    </lineage>
</organism>
<dbReference type="InterPro" id="IPR035013">
    <property type="entry name" value="YabN_N"/>
</dbReference>
<protein>
    <submittedName>
        <fullName evidence="3">MazG family protein</fullName>
    </submittedName>
</protein>
<dbReference type="PANTHER" id="PTHR30522">
    <property type="entry name" value="NUCLEOSIDE TRIPHOSPHATE PYROPHOSPHOHYDROLASE"/>
    <property type="match status" value="1"/>
</dbReference>
<dbReference type="PANTHER" id="PTHR30522:SF0">
    <property type="entry name" value="NUCLEOSIDE TRIPHOSPHATE PYROPHOSPHOHYDROLASE"/>
    <property type="match status" value="1"/>
</dbReference>
<sequence length="356" mass="41147">MGKITIVGLGPGGKEHLTIAIYEAMKKHNNIYLRTEKHPVVSYLNQEGINFKTFDYAYDIYEDFHEVYEHIASRVLEEAKKGDILYAVPGHPYVAESTVQLIVEGCKREGIERVVYPAMSFVDAMFMALEIDPVDGFQLVDGLQLEEQKPDPNMDNIITQVYDPFIASEIKLKLMNHYDDEQEIYVVKAAGVPDLQKIVKIPLFELDRLDWIDYLTTIFIKKVENCEKKYYNMNNLVQIMERLRSKEGCPWDIKQTHQSLKPYLIEESNEVLEAIDEEDDSSLEEELGDVLLQVIFHSQIAKERGAFQIEDVIRGICEKLIFRHPHVFGGQSADTVEDVAKIWAEQKMKEKHMKNK</sequence>
<reference evidence="3 4" key="1">
    <citation type="submission" date="2021-06" db="EMBL/GenBank/DDBJ databases">
        <authorList>
            <person name="Sun Q."/>
            <person name="Li D."/>
        </authorList>
    </citation>
    <scope>NUCLEOTIDE SEQUENCE [LARGE SCALE GENOMIC DNA]</scope>
    <source>
        <strain evidence="3 4">MSJ-5</strain>
    </source>
</reference>
<evidence type="ECO:0000259" key="1">
    <source>
        <dbReference type="Pfam" id="PF00590"/>
    </source>
</evidence>
<feature type="domain" description="NTP pyrophosphohydrolase MazG-like" evidence="2">
    <location>
        <begin position="255"/>
        <end position="328"/>
    </location>
</feature>
<keyword evidence="4" id="KW-1185">Reference proteome</keyword>
<accession>A0ABS6G4G6</accession>
<dbReference type="EMBL" id="JAHLQK010000003">
    <property type="protein sequence ID" value="MBU5676498.1"/>
    <property type="molecule type" value="Genomic_DNA"/>
</dbReference>
<dbReference type="RefSeq" id="WP_216416301.1">
    <property type="nucleotide sequence ID" value="NZ_JAHLQK010000003.1"/>
</dbReference>
<dbReference type="NCBIfam" id="TIGR00444">
    <property type="entry name" value="mazG"/>
    <property type="match status" value="1"/>
</dbReference>
<dbReference type="InterPro" id="IPR048015">
    <property type="entry name" value="NTP-PPase_MazG-like_N"/>
</dbReference>
<dbReference type="InterPro" id="IPR011551">
    <property type="entry name" value="NTP_PyrPHydrolase_MazG"/>
</dbReference>
<dbReference type="CDD" id="cd11528">
    <property type="entry name" value="NTP-PPase_MazG_Nterm"/>
    <property type="match status" value="1"/>
</dbReference>